<keyword evidence="4" id="KW-1185">Reference proteome</keyword>
<gene>
    <name evidence="2" type="ORF">I206_01476</name>
    <name evidence="3" type="ORF">I206_103520</name>
</gene>
<dbReference type="GO" id="GO:0032299">
    <property type="term" value="C:ribonuclease H2 complex"/>
    <property type="evidence" value="ECO:0007669"/>
    <property type="project" value="InterPro"/>
</dbReference>
<dbReference type="GO" id="GO:0006401">
    <property type="term" value="P:RNA catabolic process"/>
    <property type="evidence" value="ECO:0007669"/>
    <property type="project" value="InterPro"/>
</dbReference>
<feature type="compositionally biased region" description="Acidic residues" evidence="1">
    <location>
        <begin position="180"/>
        <end position="191"/>
    </location>
</feature>
<dbReference type="PANTHER" id="PTHR47204:SF1">
    <property type="entry name" value="RIBONUCLEASE H2 SUBUNIT C"/>
    <property type="match status" value="1"/>
</dbReference>
<dbReference type="InterPro" id="IPR013924">
    <property type="entry name" value="RNase_H2_suC"/>
</dbReference>
<feature type="compositionally biased region" description="Polar residues" evidence="1">
    <location>
        <begin position="36"/>
        <end position="46"/>
    </location>
</feature>
<evidence type="ECO:0000313" key="4">
    <source>
        <dbReference type="Proteomes" id="UP000094020"/>
    </source>
</evidence>
<dbReference type="PANTHER" id="PTHR47204">
    <property type="entry name" value="OS02G0168900 PROTEIN"/>
    <property type="match status" value="1"/>
</dbReference>
<protein>
    <submittedName>
        <fullName evidence="2">Uncharacterized protein</fullName>
    </submittedName>
</protein>
<dbReference type="AlphaFoldDB" id="A0A1B9I9W6"/>
<dbReference type="RefSeq" id="XP_019013410.1">
    <property type="nucleotide sequence ID" value="XM_019153249.1"/>
</dbReference>
<dbReference type="Proteomes" id="UP000094020">
    <property type="component" value="Chromosome 4"/>
</dbReference>
<dbReference type="KEGG" id="kpin:30169845"/>
<reference evidence="2" key="1">
    <citation type="submission" date="2013-07" db="EMBL/GenBank/DDBJ databases">
        <title>The Genome Sequence of Cryptococcus pinus CBS10737.</title>
        <authorList>
            <consortium name="The Broad Institute Genome Sequencing Platform"/>
            <person name="Cuomo C."/>
            <person name="Litvintseva A."/>
            <person name="Chen Y."/>
            <person name="Heitman J."/>
            <person name="Sun S."/>
            <person name="Springer D."/>
            <person name="Dromer F."/>
            <person name="Young S.K."/>
            <person name="Zeng Q."/>
            <person name="Gargeya S."/>
            <person name="Fitzgerald M."/>
            <person name="Abouelleil A."/>
            <person name="Alvarado L."/>
            <person name="Berlin A.M."/>
            <person name="Chapman S.B."/>
            <person name="Dewar J."/>
            <person name="Goldberg J."/>
            <person name="Griggs A."/>
            <person name="Gujja S."/>
            <person name="Hansen M."/>
            <person name="Howarth C."/>
            <person name="Imamovic A."/>
            <person name="Larimer J."/>
            <person name="McCowan C."/>
            <person name="Murphy C."/>
            <person name="Pearson M."/>
            <person name="Priest M."/>
            <person name="Roberts A."/>
            <person name="Saif S."/>
            <person name="Shea T."/>
            <person name="Sykes S."/>
            <person name="Wortman J."/>
            <person name="Nusbaum C."/>
            <person name="Birren B."/>
        </authorList>
    </citation>
    <scope>NUCLEOTIDE SEQUENCE [LARGE SCALE GENOMIC DNA]</scope>
    <source>
        <strain evidence="2">CBS 10737</strain>
    </source>
</reference>
<accession>A0A1B9I9W6</accession>
<reference evidence="3" key="4">
    <citation type="submission" date="2024-02" db="EMBL/GenBank/DDBJ databases">
        <title>Comparative genomics of Cryptococcus and Kwoniella reveals pathogenesis evolution and contrasting modes of karyotype evolution via chromosome fusion or intercentromeric recombination.</title>
        <authorList>
            <person name="Coelho M.A."/>
            <person name="David-Palma M."/>
            <person name="Shea T."/>
            <person name="Bowers K."/>
            <person name="McGinley-Smith S."/>
            <person name="Mohammad A.W."/>
            <person name="Gnirke A."/>
            <person name="Yurkov A.M."/>
            <person name="Nowrousian M."/>
            <person name="Sun S."/>
            <person name="Cuomo C.A."/>
            <person name="Heitman J."/>
        </authorList>
    </citation>
    <scope>NUCLEOTIDE SEQUENCE</scope>
    <source>
        <strain evidence="3">CBS 10737</strain>
    </source>
</reference>
<dbReference type="EMBL" id="CP144522">
    <property type="protein sequence ID" value="WWC69577.1"/>
    <property type="molecule type" value="Genomic_DNA"/>
</dbReference>
<reference evidence="3" key="2">
    <citation type="submission" date="2013-07" db="EMBL/GenBank/DDBJ databases">
        <authorList>
            <consortium name="The Broad Institute Genome Sequencing Platform"/>
            <person name="Cuomo C."/>
            <person name="Litvintseva A."/>
            <person name="Chen Y."/>
            <person name="Heitman J."/>
            <person name="Sun S."/>
            <person name="Springer D."/>
            <person name="Dromer F."/>
            <person name="Young S.K."/>
            <person name="Zeng Q."/>
            <person name="Gargeya S."/>
            <person name="Fitzgerald M."/>
            <person name="Abouelleil A."/>
            <person name="Alvarado L."/>
            <person name="Berlin A.M."/>
            <person name="Chapman S.B."/>
            <person name="Dewar J."/>
            <person name="Goldberg J."/>
            <person name="Griggs A."/>
            <person name="Gujja S."/>
            <person name="Hansen M."/>
            <person name="Howarth C."/>
            <person name="Imamovic A."/>
            <person name="Larimer J."/>
            <person name="McCowan C."/>
            <person name="Murphy C."/>
            <person name="Pearson M."/>
            <person name="Priest M."/>
            <person name="Roberts A."/>
            <person name="Saif S."/>
            <person name="Shea T."/>
            <person name="Sykes S."/>
            <person name="Wortman J."/>
            <person name="Nusbaum C."/>
            <person name="Birren B."/>
        </authorList>
    </citation>
    <scope>NUCLEOTIDE SEQUENCE</scope>
    <source>
        <strain evidence="3">CBS 10737</strain>
    </source>
</reference>
<organism evidence="2">
    <name type="scientific">Kwoniella pini CBS 10737</name>
    <dbReference type="NCBI Taxonomy" id="1296096"/>
    <lineage>
        <taxon>Eukaryota</taxon>
        <taxon>Fungi</taxon>
        <taxon>Dikarya</taxon>
        <taxon>Basidiomycota</taxon>
        <taxon>Agaricomycotina</taxon>
        <taxon>Tremellomycetes</taxon>
        <taxon>Tremellales</taxon>
        <taxon>Cryptococcaceae</taxon>
        <taxon>Kwoniella</taxon>
    </lineage>
</organism>
<dbReference type="Gene3D" id="2.40.128.680">
    <property type="match status" value="1"/>
</dbReference>
<dbReference type="STRING" id="1296096.A0A1B9I9W6"/>
<name>A0A1B9I9W6_9TREE</name>
<feature type="compositionally biased region" description="Basic and acidic residues" evidence="1">
    <location>
        <begin position="265"/>
        <end position="276"/>
    </location>
</feature>
<feature type="region of interest" description="Disordered" evidence="1">
    <location>
        <begin position="1"/>
        <end position="21"/>
    </location>
</feature>
<evidence type="ECO:0000313" key="2">
    <source>
        <dbReference type="EMBL" id="OCF52191.1"/>
    </source>
</evidence>
<feature type="compositionally biased region" description="Basic and acidic residues" evidence="1">
    <location>
        <begin position="115"/>
        <end position="129"/>
    </location>
</feature>
<dbReference type="EMBL" id="KI894008">
    <property type="protein sequence ID" value="OCF52191.1"/>
    <property type="molecule type" value="Genomic_DNA"/>
</dbReference>
<feature type="region of interest" description="Disordered" evidence="1">
    <location>
        <begin position="252"/>
        <end position="287"/>
    </location>
</feature>
<feature type="compositionally biased region" description="Basic and acidic residues" evidence="1">
    <location>
        <begin position="91"/>
        <end position="102"/>
    </location>
</feature>
<dbReference type="OrthoDB" id="6222486at2759"/>
<evidence type="ECO:0000313" key="3">
    <source>
        <dbReference type="EMBL" id="WWC69577.1"/>
    </source>
</evidence>
<feature type="region of interest" description="Disordered" evidence="1">
    <location>
        <begin position="36"/>
        <end position="62"/>
    </location>
</feature>
<sequence>MSSSTSFLLQSSSSSSSALPDSPALSLLPFSLGPNSAPYTSNSAPLSSYFKPRPNPNGSNSVIAAFRGRSVVGQEIDIPKGWKGIILSTSKRPDKGGIEIHSDQFNLKSTPTPNPKEDQENARHDDGLQLRRTTRQSSAPGGRNVNGKVKGEGQIALSKPKIRTSGIVIRQSKKRYRFDSDDEEEEGEQKEEENQLSRTPSKRSRLIESGGYITPQKSSISYTTVKNDEESYNYNNDTIIIPEIIIQEATPLKNPLPTPKKRLNERKSSPTPESKDRRSKNQLPEITESLELVEKEIQFETSDPFINEESNEFQISNQMNFENNELINEINGSLSKETIIKVEEEHLIPSPSTENDLPNFEFNTKSEENENMTSSIKNELNPLNEFEEQEENYEGPIRLLKPISKFDKFILYTPDDPLIGFRSEELSINEIEKQKDKDQSIDTKDTIQVRRSWWRSGGSGEGGDEFIRGLGEFLGLMENLNKPVYLDDLEDDDEDD</sequence>
<feature type="region of interest" description="Disordered" evidence="1">
    <location>
        <begin position="87"/>
        <end position="212"/>
    </location>
</feature>
<reference evidence="2" key="3">
    <citation type="submission" date="2016-07" db="EMBL/GenBank/DDBJ databases">
        <title>Evolution of pathogenesis and genome organization in the Tremellales.</title>
        <authorList>
            <person name="Cuomo C."/>
            <person name="Litvintseva A."/>
            <person name="Heitman J."/>
            <person name="Chen Y."/>
            <person name="Sun S."/>
            <person name="Springer D."/>
            <person name="Dromer F."/>
            <person name="Young S."/>
            <person name="Zeng Q."/>
            <person name="Chapman S."/>
            <person name="Gujja S."/>
            <person name="Saif S."/>
            <person name="Birren B."/>
        </authorList>
    </citation>
    <scope>NUCLEOTIDE SEQUENCE</scope>
    <source>
        <strain evidence="2">CBS 10737</strain>
    </source>
</reference>
<evidence type="ECO:0000256" key="1">
    <source>
        <dbReference type="SAM" id="MobiDB-lite"/>
    </source>
</evidence>
<proteinExistence type="predicted"/>
<dbReference type="Pfam" id="PF08615">
    <property type="entry name" value="RNase_H2_suC"/>
    <property type="match status" value="1"/>
</dbReference>
<dbReference type="GeneID" id="30169845"/>